<protein>
    <submittedName>
        <fullName evidence="1">Uncharacterized protein</fullName>
    </submittedName>
</protein>
<gene>
    <name evidence="1" type="ORF">LCMAC103_00400</name>
</gene>
<organism evidence="1">
    <name type="scientific">Marseillevirus LCMAC103</name>
    <dbReference type="NCBI Taxonomy" id="2506604"/>
    <lineage>
        <taxon>Viruses</taxon>
        <taxon>Varidnaviria</taxon>
        <taxon>Bamfordvirae</taxon>
        <taxon>Nucleocytoviricota</taxon>
        <taxon>Megaviricetes</taxon>
        <taxon>Pimascovirales</taxon>
        <taxon>Pimascovirales incertae sedis</taxon>
        <taxon>Marseilleviridae</taxon>
    </lineage>
</organism>
<sequence length="179" mass="21629">MHAVEMQNDQKNFTGIVDVQPVAEYEVFRKPTYDRGIRWIEVEEPAPVFKVTYDDGGIHMIRLRLHDFSYIGQQYKFWLDQKNPDNAMQFIRRKLQERVDFYAFEILRPRGDLDRATQQLYAELYKQRERRAIADHHLEKCREQHRLAAIRGRETMEQHKIKMAELMAKLPPKMKNFEF</sequence>
<proteinExistence type="predicted"/>
<name>A0A481YUY7_9VIRU</name>
<evidence type="ECO:0000313" key="1">
    <source>
        <dbReference type="EMBL" id="QBK86711.1"/>
    </source>
</evidence>
<dbReference type="EMBL" id="MK500335">
    <property type="protein sequence ID" value="QBK86711.1"/>
    <property type="molecule type" value="Genomic_DNA"/>
</dbReference>
<reference evidence="1" key="1">
    <citation type="journal article" date="2019" name="MBio">
        <title>Virus Genomes from Deep Sea Sediments Expand the Ocean Megavirome and Support Independent Origins of Viral Gigantism.</title>
        <authorList>
            <person name="Backstrom D."/>
            <person name="Yutin N."/>
            <person name="Jorgensen S.L."/>
            <person name="Dharamshi J."/>
            <person name="Homa F."/>
            <person name="Zaremba-Niedwiedzka K."/>
            <person name="Spang A."/>
            <person name="Wolf Y.I."/>
            <person name="Koonin E.V."/>
            <person name="Ettema T.J."/>
        </authorList>
    </citation>
    <scope>NUCLEOTIDE SEQUENCE</scope>
</reference>
<accession>A0A481YUY7</accession>